<gene>
    <name evidence="1" type="ORF">RSO01_68440</name>
</gene>
<protein>
    <recommendedName>
        <fullName evidence="3">PepSY domain-containing protein</fullName>
    </recommendedName>
</protein>
<evidence type="ECO:0008006" key="3">
    <source>
        <dbReference type="Google" id="ProtNLM"/>
    </source>
</evidence>
<name>A0A512NL54_9HYPH</name>
<dbReference type="EMBL" id="BKAJ01000137">
    <property type="protein sequence ID" value="GEP59678.1"/>
    <property type="molecule type" value="Genomic_DNA"/>
</dbReference>
<dbReference type="Proteomes" id="UP000321058">
    <property type="component" value="Unassembled WGS sequence"/>
</dbReference>
<proteinExistence type="predicted"/>
<organism evidence="1 2">
    <name type="scientific">Reyranella soli</name>
    <dbReference type="NCBI Taxonomy" id="1230389"/>
    <lineage>
        <taxon>Bacteria</taxon>
        <taxon>Pseudomonadati</taxon>
        <taxon>Pseudomonadota</taxon>
        <taxon>Alphaproteobacteria</taxon>
        <taxon>Hyphomicrobiales</taxon>
        <taxon>Reyranellaceae</taxon>
        <taxon>Reyranella</taxon>
    </lineage>
</organism>
<sequence>MTETAAKAAIEADGYKGVRALARGSDGVWKASALRGQTEVLLSVGPTGSVSEK</sequence>
<comment type="caution">
    <text evidence="1">The sequence shown here is derived from an EMBL/GenBank/DDBJ whole genome shotgun (WGS) entry which is preliminary data.</text>
</comment>
<evidence type="ECO:0000313" key="1">
    <source>
        <dbReference type="EMBL" id="GEP59678.1"/>
    </source>
</evidence>
<keyword evidence="2" id="KW-1185">Reference proteome</keyword>
<evidence type="ECO:0000313" key="2">
    <source>
        <dbReference type="Proteomes" id="UP000321058"/>
    </source>
</evidence>
<accession>A0A512NL54</accession>
<reference evidence="1 2" key="1">
    <citation type="submission" date="2019-07" db="EMBL/GenBank/DDBJ databases">
        <title>Whole genome shotgun sequence of Reyranella soli NBRC 108950.</title>
        <authorList>
            <person name="Hosoyama A."/>
            <person name="Uohara A."/>
            <person name="Ohji S."/>
            <person name="Ichikawa N."/>
        </authorList>
    </citation>
    <scope>NUCLEOTIDE SEQUENCE [LARGE SCALE GENOMIC DNA]</scope>
    <source>
        <strain evidence="1 2">NBRC 108950</strain>
    </source>
</reference>
<dbReference type="AlphaFoldDB" id="A0A512NL54"/>